<dbReference type="OrthoDB" id="2223220at2759"/>
<reference evidence="2" key="1">
    <citation type="submission" date="2014-09" db="EMBL/GenBank/DDBJ databases">
        <title>Draft genome sequence of an oleaginous Mucoromycotina fungus Mucor ambiguus NBRC6742.</title>
        <authorList>
            <person name="Takeda I."/>
            <person name="Yamane N."/>
            <person name="Morita T."/>
            <person name="Tamano K."/>
            <person name="Machida M."/>
            <person name="Baker S."/>
            <person name="Koike H."/>
        </authorList>
    </citation>
    <scope>NUCLEOTIDE SEQUENCE</scope>
    <source>
        <strain evidence="2">NBRC 6742</strain>
    </source>
</reference>
<name>A0A0C9MYB8_9FUNG</name>
<protein>
    <submittedName>
        <fullName evidence="2">Uncharacterized protein</fullName>
    </submittedName>
</protein>
<feature type="compositionally biased region" description="Basic and acidic residues" evidence="1">
    <location>
        <begin position="16"/>
        <end position="26"/>
    </location>
</feature>
<gene>
    <name evidence="2" type="ORF">MAM1_0216c08167</name>
</gene>
<accession>A0A0C9MYB8</accession>
<dbReference type="AlphaFoldDB" id="A0A0C9MYB8"/>
<evidence type="ECO:0000313" key="3">
    <source>
        <dbReference type="Proteomes" id="UP000053815"/>
    </source>
</evidence>
<feature type="region of interest" description="Disordered" evidence="1">
    <location>
        <begin position="1"/>
        <end position="26"/>
    </location>
</feature>
<dbReference type="EMBL" id="DF836505">
    <property type="protein sequence ID" value="GAN08652.1"/>
    <property type="molecule type" value="Genomic_DNA"/>
</dbReference>
<sequence length="112" mass="12547">MSSPNTPHTFHSSQAESRDPIMEDDHFSLRYGNPIKVIHDIKQHKLDDFEPTKDHVSGALASTIGDALTNGKKQQKPPLTKSNSSFLRDSTICSEFYHDKKGGVTEVEHKDN</sequence>
<dbReference type="Proteomes" id="UP000053815">
    <property type="component" value="Unassembled WGS sequence"/>
</dbReference>
<feature type="compositionally biased region" description="Polar residues" evidence="1">
    <location>
        <begin position="1"/>
        <end position="15"/>
    </location>
</feature>
<organism evidence="2">
    <name type="scientific">Mucor ambiguus</name>
    <dbReference type="NCBI Taxonomy" id="91626"/>
    <lineage>
        <taxon>Eukaryota</taxon>
        <taxon>Fungi</taxon>
        <taxon>Fungi incertae sedis</taxon>
        <taxon>Mucoromycota</taxon>
        <taxon>Mucoromycotina</taxon>
        <taxon>Mucoromycetes</taxon>
        <taxon>Mucorales</taxon>
        <taxon>Mucorineae</taxon>
        <taxon>Mucoraceae</taxon>
        <taxon>Mucor</taxon>
    </lineage>
</organism>
<proteinExistence type="predicted"/>
<keyword evidence="3" id="KW-1185">Reference proteome</keyword>
<evidence type="ECO:0000256" key="1">
    <source>
        <dbReference type="SAM" id="MobiDB-lite"/>
    </source>
</evidence>
<evidence type="ECO:0000313" key="2">
    <source>
        <dbReference type="EMBL" id="GAN08652.1"/>
    </source>
</evidence>